<dbReference type="InterPro" id="IPR050563">
    <property type="entry name" value="4-hydroxybenzoyl-CoA_TE"/>
</dbReference>
<reference evidence="2" key="1">
    <citation type="submission" date="2015-07" db="EMBL/GenBank/DDBJ databases">
        <title>Whole genome sequence of an Ensifer adhaerens strain isolated from a cave pool in the Wind Cave National Park.</title>
        <authorList>
            <person name="Eng W.W.H."/>
            <person name="Gan H.M."/>
            <person name="Barton H.A."/>
            <person name="Savka M.A."/>
        </authorList>
    </citation>
    <scope>NUCLEOTIDE SEQUENCE [LARGE SCALE GENOMIC DNA]</scope>
    <source>
        <strain evidence="2">SD006</strain>
    </source>
</reference>
<dbReference type="Pfam" id="PF13279">
    <property type="entry name" value="4HBT_2"/>
    <property type="match status" value="1"/>
</dbReference>
<dbReference type="Proteomes" id="UP000037425">
    <property type="component" value="Unassembled WGS sequence"/>
</dbReference>
<dbReference type="RefSeq" id="WP_053249931.1">
    <property type="nucleotide sequence ID" value="NZ_LGAP01000010.1"/>
</dbReference>
<dbReference type="OrthoDB" id="7204167at2"/>
<dbReference type="EMBL" id="LGAP01000010">
    <property type="protein sequence ID" value="KOF17655.1"/>
    <property type="molecule type" value="Genomic_DNA"/>
</dbReference>
<evidence type="ECO:0000313" key="2">
    <source>
        <dbReference type="Proteomes" id="UP000037425"/>
    </source>
</evidence>
<sequence>MYRTKRPLRFGDCDPSGIAYFPSYLNILVGVTEDFFASLGFPWKAMVDERRIGVPTVRLDLTFVCPGFQGDELDFALAVNGIGRSSLDMEHTVSARDTVLWTAKQRVVATSLDNHASLAWPDDIRAALSQHLETTNAHHPAT</sequence>
<dbReference type="PANTHER" id="PTHR31793:SF24">
    <property type="entry name" value="LONG-CHAIN ACYL-COA THIOESTERASE FADM"/>
    <property type="match status" value="1"/>
</dbReference>
<proteinExistence type="predicted"/>
<accession>A0A0L8BSZ0</accession>
<evidence type="ECO:0000313" key="1">
    <source>
        <dbReference type="EMBL" id="KOF17655.1"/>
    </source>
</evidence>
<dbReference type="CDD" id="cd00586">
    <property type="entry name" value="4HBT"/>
    <property type="match status" value="1"/>
</dbReference>
<dbReference type="PATRIC" id="fig|106592.7.peg.1079"/>
<name>A0A0L8BSZ0_ENSAD</name>
<protein>
    <submittedName>
        <fullName evidence="1">4-hydroxybenzoyl-CoA thioesterase</fullName>
    </submittedName>
</protein>
<dbReference type="SUPFAM" id="SSF54637">
    <property type="entry name" value="Thioesterase/thiol ester dehydrase-isomerase"/>
    <property type="match status" value="1"/>
</dbReference>
<dbReference type="GO" id="GO:0047617">
    <property type="term" value="F:fatty acyl-CoA hydrolase activity"/>
    <property type="evidence" value="ECO:0007669"/>
    <property type="project" value="TreeGrafter"/>
</dbReference>
<dbReference type="Gene3D" id="3.10.129.10">
    <property type="entry name" value="Hotdog Thioesterase"/>
    <property type="match status" value="1"/>
</dbReference>
<comment type="caution">
    <text evidence="1">The sequence shown here is derived from an EMBL/GenBank/DDBJ whole genome shotgun (WGS) entry which is preliminary data.</text>
</comment>
<dbReference type="PANTHER" id="PTHR31793">
    <property type="entry name" value="4-HYDROXYBENZOYL-COA THIOESTERASE FAMILY MEMBER"/>
    <property type="match status" value="1"/>
</dbReference>
<dbReference type="AlphaFoldDB" id="A0A0L8BSZ0"/>
<gene>
    <name evidence="1" type="ORF">AC244_16620</name>
</gene>
<dbReference type="InterPro" id="IPR029069">
    <property type="entry name" value="HotDog_dom_sf"/>
</dbReference>
<organism evidence="1 2">
    <name type="scientific">Ensifer adhaerens</name>
    <name type="common">Sinorhizobium morelense</name>
    <dbReference type="NCBI Taxonomy" id="106592"/>
    <lineage>
        <taxon>Bacteria</taxon>
        <taxon>Pseudomonadati</taxon>
        <taxon>Pseudomonadota</taxon>
        <taxon>Alphaproteobacteria</taxon>
        <taxon>Hyphomicrobiales</taxon>
        <taxon>Rhizobiaceae</taxon>
        <taxon>Sinorhizobium/Ensifer group</taxon>
        <taxon>Ensifer</taxon>
    </lineage>
</organism>